<proteinExistence type="predicted"/>
<feature type="transmembrane region" description="Helical" evidence="2">
    <location>
        <begin position="995"/>
        <end position="1014"/>
    </location>
</feature>
<feature type="transmembrane region" description="Helical" evidence="2">
    <location>
        <begin position="1020"/>
        <end position="1040"/>
    </location>
</feature>
<feature type="transmembrane region" description="Helical" evidence="2">
    <location>
        <begin position="76"/>
        <end position="94"/>
    </location>
</feature>
<evidence type="ECO:0000256" key="2">
    <source>
        <dbReference type="SAM" id="Phobius"/>
    </source>
</evidence>
<keyword evidence="4" id="KW-1185">Reference proteome</keyword>
<dbReference type="VEuPathDB" id="PlasmoDB:PRELSG_0802400"/>
<gene>
    <name evidence="3" type="ORF">PRELSG_0802400</name>
</gene>
<dbReference type="OMA" id="NFSCLFY"/>
<feature type="region of interest" description="Disordered" evidence="1">
    <location>
        <begin position="454"/>
        <end position="479"/>
    </location>
</feature>
<feature type="transmembrane region" description="Helical" evidence="2">
    <location>
        <begin position="101"/>
        <end position="121"/>
    </location>
</feature>
<reference evidence="3 4" key="1">
    <citation type="submission" date="2015-04" db="EMBL/GenBank/DDBJ databases">
        <authorList>
            <consortium name="Pathogen Informatics"/>
        </authorList>
    </citation>
    <scope>NUCLEOTIDE SEQUENCE [LARGE SCALE GENOMIC DNA]</scope>
    <source>
        <strain evidence="3 4">SGS1</strain>
    </source>
</reference>
<dbReference type="KEGG" id="prel:PRELSG_0802400"/>
<feature type="transmembrane region" description="Helical" evidence="2">
    <location>
        <begin position="967"/>
        <end position="988"/>
    </location>
</feature>
<feature type="transmembrane region" description="Helical" evidence="2">
    <location>
        <begin position="150"/>
        <end position="170"/>
    </location>
</feature>
<protein>
    <submittedName>
        <fullName evidence="3">Uncharacterized protein</fullName>
    </submittedName>
</protein>
<feature type="compositionally biased region" description="Basic and acidic residues" evidence="1">
    <location>
        <begin position="362"/>
        <end position="381"/>
    </location>
</feature>
<dbReference type="GeneID" id="39735700"/>
<dbReference type="RefSeq" id="XP_028532603.1">
    <property type="nucleotide sequence ID" value="XM_028676077.1"/>
</dbReference>
<feature type="region of interest" description="Disordered" evidence="1">
    <location>
        <begin position="673"/>
        <end position="694"/>
    </location>
</feature>
<feature type="transmembrane region" description="Helical" evidence="2">
    <location>
        <begin position="925"/>
        <end position="947"/>
    </location>
</feature>
<evidence type="ECO:0000313" key="4">
    <source>
        <dbReference type="Proteomes" id="UP000220158"/>
    </source>
</evidence>
<keyword evidence="2" id="KW-1133">Transmembrane helix</keyword>
<dbReference type="EMBL" id="LN835303">
    <property type="protein sequence ID" value="CRG99598.1"/>
    <property type="molecule type" value="Genomic_DNA"/>
</dbReference>
<dbReference type="OrthoDB" id="377446at2759"/>
<accession>A0A1J1H3W3</accession>
<feature type="transmembrane region" description="Helical" evidence="2">
    <location>
        <begin position="176"/>
        <end position="196"/>
    </location>
</feature>
<feature type="transmembrane region" description="Helical" evidence="2">
    <location>
        <begin position="887"/>
        <end position="913"/>
    </location>
</feature>
<feature type="region of interest" description="Disordered" evidence="1">
    <location>
        <begin position="362"/>
        <end position="434"/>
    </location>
</feature>
<feature type="compositionally biased region" description="Basic and acidic residues" evidence="1">
    <location>
        <begin position="390"/>
        <end position="406"/>
    </location>
</feature>
<keyword evidence="2" id="KW-0812">Transmembrane</keyword>
<feature type="transmembrane region" description="Helical" evidence="2">
    <location>
        <begin position="851"/>
        <end position="875"/>
    </location>
</feature>
<sequence>MLKYFTKEHYSNLSSGKRKSLMMEMDIKTRKTFITREELKHIFILDSMDVTAGLCLLNVFIFILGGLTRDKKKGDVTTNLQGVLFIISLLCYSLQKFLKMCIVSDSFFILLLSLSCIFPFLLLELNGSFNSIIFFYLCIILYFTRYHLRILFILDIFLIMTIFIIEISINTSTMDLYMLMFLSCTFFISIILYRYLYYFSKTIAISSTQPKKMMLIFPYINEYQEICFLKLADILLDLNNYINIKWNLFYNNIPKVNLKNPTEIQNLKIVSCRLSNKLYTLRNQKMFVNYPPYYCLKVLYHKKLYLVSSAIEKKRKKIMRLHPYSNKKNLYFLIEMIKLQRNFCVPENKNEVDLKRKRLDKKLDKSQNTKKEKNYSEEKINKKNKNINKKKPDIKNSRILQKYEKKEKRKKKKKNEKREKSLKSHKKHNNLDTKKNEIKDFFECKINSNYMVKHKDENKKRKKSKKEQKIYGKNNFLKDDKREKKKNKIKILGNFRHKNWDFYKIHSTKLREYSSEVNKSEKINVEKKKKKKDYNLFGFQKKIPKLRNNYTNILSIERKKIKKYINNLKSDEQLFESKYVYILSNKGNNKKSEKIKGVEQKLNYQKNILLPENVKNFKKKKKKKSDKVETIKNNNANIIEKGNVFKRKFKKLEKHGLQMLYNNKIDEEINEGKNKTNKRKLSKNIDNDNDDFSSVASKQNKYTQNSIKNFFALNYKKEIYSDNKNNKKYIYNSTKTYFKQKNEDYPKRNKQIYFNNSGQYTSASFSSYYSDISEGKIVLINLSCIFYIFIHKVQLLLRYIEKINYVVQSANFKQGISPHKDILLSFLDQKIERYYLMWSNAFDLVYHVQNYIYHIFLILIFHIFCIFLRIAPIHLSHSYDLFKINSFLIIFISRFLVSPLIIAIIISPIINTISINPKNIFKIKTCFFILSLFILILSILDYLWTIFLVHKNFWNLEETSLLKLQKIYKYNIFYEAEFIVFAPIYYFLVMHRLKSMWYIYVIWMSLINIIFWKYVGVPLIGLKINISLIILIFMCILFIIRPFEIVKRDIFSKYVLPYILFLDDILHFVNNEKELKYLYC</sequence>
<keyword evidence="2" id="KW-0472">Membrane</keyword>
<dbReference type="AlphaFoldDB" id="A0A1J1H3W3"/>
<feature type="transmembrane region" description="Helical" evidence="2">
    <location>
        <begin position="127"/>
        <end position="143"/>
    </location>
</feature>
<feature type="transmembrane region" description="Helical" evidence="2">
    <location>
        <begin position="42"/>
        <end position="64"/>
    </location>
</feature>
<name>A0A1J1H3W3_PLARL</name>
<organism evidence="3 4">
    <name type="scientific">Plasmodium relictum</name>
    <dbReference type="NCBI Taxonomy" id="85471"/>
    <lineage>
        <taxon>Eukaryota</taxon>
        <taxon>Sar</taxon>
        <taxon>Alveolata</taxon>
        <taxon>Apicomplexa</taxon>
        <taxon>Aconoidasida</taxon>
        <taxon>Haemosporida</taxon>
        <taxon>Plasmodiidae</taxon>
        <taxon>Plasmodium</taxon>
        <taxon>Plasmodium (Haemamoeba)</taxon>
    </lineage>
</organism>
<evidence type="ECO:0000313" key="3">
    <source>
        <dbReference type="EMBL" id="CRG99598.1"/>
    </source>
</evidence>
<dbReference type="Proteomes" id="UP000220158">
    <property type="component" value="Chromosome 8"/>
</dbReference>
<evidence type="ECO:0000256" key="1">
    <source>
        <dbReference type="SAM" id="MobiDB-lite"/>
    </source>
</evidence>